<dbReference type="GO" id="GO:0031640">
    <property type="term" value="P:killing of cells of another organism"/>
    <property type="evidence" value="ECO:0007669"/>
    <property type="project" value="UniProtKB-KW"/>
</dbReference>
<dbReference type="Proteomes" id="UP000007266">
    <property type="component" value="Linkage group 8"/>
</dbReference>
<organism evidence="10 11">
    <name type="scientific">Tribolium castaneum</name>
    <name type="common">Red flour beetle</name>
    <dbReference type="NCBI Taxonomy" id="7070"/>
    <lineage>
        <taxon>Eukaryota</taxon>
        <taxon>Metazoa</taxon>
        <taxon>Ecdysozoa</taxon>
        <taxon>Arthropoda</taxon>
        <taxon>Hexapoda</taxon>
        <taxon>Insecta</taxon>
        <taxon>Pterygota</taxon>
        <taxon>Neoptera</taxon>
        <taxon>Endopterygota</taxon>
        <taxon>Coleoptera</taxon>
        <taxon>Polyphaga</taxon>
        <taxon>Cucujiformia</taxon>
        <taxon>Tenebrionidae</taxon>
        <taxon>Tenebrionidae incertae sedis</taxon>
        <taxon>Tribolium</taxon>
    </lineage>
</organism>
<dbReference type="PANTHER" id="PTHR11195:SF13">
    <property type="entry name" value="INVERTEBRATE-TYPE LYSOZYME 2-RELATED"/>
    <property type="match status" value="1"/>
</dbReference>
<feature type="disulfide bond" evidence="8">
    <location>
        <begin position="176"/>
        <end position="182"/>
    </location>
</feature>
<keyword evidence="4" id="KW-0081">Bacteriolytic enzyme</keyword>
<keyword evidence="9" id="KW-0732">Signal</keyword>
<reference evidence="10 11" key="1">
    <citation type="journal article" date="2008" name="Nature">
        <title>The genome of the model beetle and pest Tribolium castaneum.</title>
        <authorList>
            <consortium name="Tribolium Genome Sequencing Consortium"/>
            <person name="Richards S."/>
            <person name="Gibbs R.A."/>
            <person name="Weinstock G.M."/>
            <person name="Brown S.J."/>
            <person name="Denell R."/>
            <person name="Beeman R.W."/>
            <person name="Gibbs R."/>
            <person name="Beeman R.W."/>
            <person name="Brown S.J."/>
            <person name="Bucher G."/>
            <person name="Friedrich M."/>
            <person name="Grimmelikhuijzen C.J."/>
            <person name="Klingler M."/>
            <person name="Lorenzen M."/>
            <person name="Richards S."/>
            <person name="Roth S."/>
            <person name="Schroder R."/>
            <person name="Tautz D."/>
            <person name="Zdobnov E.M."/>
            <person name="Muzny D."/>
            <person name="Gibbs R.A."/>
            <person name="Weinstock G.M."/>
            <person name="Attaway T."/>
            <person name="Bell S."/>
            <person name="Buhay C.J."/>
            <person name="Chandrabose M.N."/>
            <person name="Chavez D."/>
            <person name="Clerk-Blankenburg K.P."/>
            <person name="Cree A."/>
            <person name="Dao M."/>
            <person name="Davis C."/>
            <person name="Chacko J."/>
            <person name="Dinh H."/>
            <person name="Dugan-Rocha S."/>
            <person name="Fowler G."/>
            <person name="Garner T.T."/>
            <person name="Garnes J."/>
            <person name="Gnirke A."/>
            <person name="Hawes A."/>
            <person name="Hernandez J."/>
            <person name="Hines S."/>
            <person name="Holder M."/>
            <person name="Hume J."/>
            <person name="Jhangiani S.N."/>
            <person name="Joshi V."/>
            <person name="Khan Z.M."/>
            <person name="Jackson L."/>
            <person name="Kovar C."/>
            <person name="Kowis A."/>
            <person name="Lee S."/>
            <person name="Lewis L.R."/>
            <person name="Margolis J."/>
            <person name="Morgan M."/>
            <person name="Nazareth L.V."/>
            <person name="Nguyen N."/>
            <person name="Okwuonu G."/>
            <person name="Parker D."/>
            <person name="Richards S."/>
            <person name="Ruiz S.J."/>
            <person name="Santibanez J."/>
            <person name="Savard J."/>
            <person name="Scherer S.E."/>
            <person name="Schneider B."/>
            <person name="Sodergren E."/>
            <person name="Tautz D."/>
            <person name="Vattahil S."/>
            <person name="Villasana D."/>
            <person name="White C.S."/>
            <person name="Wright R."/>
            <person name="Park Y."/>
            <person name="Beeman R.W."/>
            <person name="Lord J."/>
            <person name="Oppert B."/>
            <person name="Lorenzen M."/>
            <person name="Brown S."/>
            <person name="Wang L."/>
            <person name="Savard J."/>
            <person name="Tautz D."/>
            <person name="Richards S."/>
            <person name="Weinstock G."/>
            <person name="Gibbs R.A."/>
            <person name="Liu Y."/>
            <person name="Worley K."/>
            <person name="Weinstock G."/>
            <person name="Elsik C.G."/>
            <person name="Reese J.T."/>
            <person name="Elhaik E."/>
            <person name="Landan G."/>
            <person name="Graur D."/>
            <person name="Arensburger P."/>
            <person name="Atkinson P."/>
            <person name="Beeman R.W."/>
            <person name="Beidler J."/>
            <person name="Brown S.J."/>
            <person name="Demuth J.P."/>
            <person name="Drury D.W."/>
            <person name="Du Y.Z."/>
            <person name="Fujiwara H."/>
            <person name="Lorenzen M."/>
            <person name="Maselli V."/>
            <person name="Osanai M."/>
            <person name="Park Y."/>
            <person name="Robertson H.M."/>
            <person name="Tu Z."/>
            <person name="Wang J.J."/>
            <person name="Wang S."/>
            <person name="Richards S."/>
            <person name="Song H."/>
            <person name="Zhang L."/>
            <person name="Sodergren E."/>
            <person name="Werner D."/>
            <person name="Stanke M."/>
            <person name="Morgenstern B."/>
            <person name="Solovyev V."/>
            <person name="Kosarev P."/>
            <person name="Brown G."/>
            <person name="Chen H.C."/>
            <person name="Ermolaeva O."/>
            <person name="Hlavina W."/>
            <person name="Kapustin Y."/>
            <person name="Kiryutin B."/>
            <person name="Kitts P."/>
            <person name="Maglott D."/>
            <person name="Pruitt K."/>
            <person name="Sapojnikov V."/>
            <person name="Souvorov A."/>
            <person name="Mackey A.J."/>
            <person name="Waterhouse R.M."/>
            <person name="Wyder S."/>
            <person name="Zdobnov E.M."/>
            <person name="Zdobnov E.M."/>
            <person name="Wyder S."/>
            <person name="Kriventseva E.V."/>
            <person name="Kadowaki T."/>
            <person name="Bork P."/>
            <person name="Aranda M."/>
            <person name="Bao R."/>
            <person name="Beermann A."/>
            <person name="Berns N."/>
            <person name="Bolognesi R."/>
            <person name="Bonneton F."/>
            <person name="Bopp D."/>
            <person name="Brown S.J."/>
            <person name="Bucher G."/>
            <person name="Butts T."/>
            <person name="Chaumot A."/>
            <person name="Denell R.E."/>
            <person name="Ferrier D.E."/>
            <person name="Friedrich M."/>
            <person name="Gordon C.M."/>
            <person name="Jindra M."/>
            <person name="Klingler M."/>
            <person name="Lan Q."/>
            <person name="Lattorff H.M."/>
            <person name="Laudet V."/>
            <person name="von Levetsow C."/>
            <person name="Liu Z."/>
            <person name="Lutz R."/>
            <person name="Lynch J.A."/>
            <person name="da Fonseca R.N."/>
            <person name="Posnien N."/>
            <person name="Reuter R."/>
            <person name="Roth S."/>
            <person name="Savard J."/>
            <person name="Schinko J.B."/>
            <person name="Schmitt C."/>
            <person name="Schoppmeier M."/>
            <person name="Schroder R."/>
            <person name="Shippy T.D."/>
            <person name="Simonnet F."/>
            <person name="Marques-Souza H."/>
            <person name="Tautz D."/>
            <person name="Tomoyasu Y."/>
            <person name="Trauner J."/>
            <person name="Van der Zee M."/>
            <person name="Vervoort M."/>
            <person name="Wittkopp N."/>
            <person name="Wimmer E.A."/>
            <person name="Yang X."/>
            <person name="Jones A.K."/>
            <person name="Sattelle D.B."/>
            <person name="Ebert P.R."/>
            <person name="Nelson D."/>
            <person name="Scott J.G."/>
            <person name="Beeman R.W."/>
            <person name="Muthukrishnan S."/>
            <person name="Kramer K.J."/>
            <person name="Arakane Y."/>
            <person name="Beeman R.W."/>
            <person name="Zhu Q."/>
            <person name="Hogenkamp D."/>
            <person name="Dixit R."/>
            <person name="Oppert B."/>
            <person name="Jiang H."/>
            <person name="Zou Z."/>
            <person name="Marshall J."/>
            <person name="Elpidina E."/>
            <person name="Vinokurov K."/>
            <person name="Oppert C."/>
            <person name="Zou Z."/>
            <person name="Evans J."/>
            <person name="Lu Z."/>
            <person name="Zhao P."/>
            <person name="Sumathipala N."/>
            <person name="Altincicek B."/>
            <person name="Vilcinskas A."/>
            <person name="Williams M."/>
            <person name="Hultmark D."/>
            <person name="Hetru C."/>
            <person name="Jiang H."/>
            <person name="Grimmelikhuijzen C.J."/>
            <person name="Hauser F."/>
            <person name="Cazzamali G."/>
            <person name="Williamson M."/>
            <person name="Park Y."/>
            <person name="Li B."/>
            <person name="Tanaka Y."/>
            <person name="Predel R."/>
            <person name="Neupert S."/>
            <person name="Schachtner J."/>
            <person name="Verleyen P."/>
            <person name="Raible F."/>
            <person name="Bork P."/>
            <person name="Friedrich M."/>
            <person name="Walden K.K."/>
            <person name="Robertson H.M."/>
            <person name="Angeli S."/>
            <person name="Foret S."/>
            <person name="Bucher G."/>
            <person name="Schuetz S."/>
            <person name="Maleszka R."/>
            <person name="Wimmer E.A."/>
            <person name="Beeman R.W."/>
            <person name="Lorenzen M."/>
            <person name="Tomoyasu Y."/>
            <person name="Miller S.C."/>
            <person name="Grossmann D."/>
            <person name="Bucher G."/>
        </authorList>
    </citation>
    <scope>NUCLEOTIDE SEQUENCE [LARGE SCALE GENOMIC DNA]</scope>
    <source>
        <strain evidence="10 11">Georgia GA2</strain>
    </source>
</reference>
<evidence type="ECO:0000313" key="11">
    <source>
        <dbReference type="Proteomes" id="UP000007266"/>
    </source>
</evidence>
<evidence type="ECO:0000256" key="2">
    <source>
        <dbReference type="ARBA" id="ARBA00012732"/>
    </source>
</evidence>
<dbReference type="FunFam" id="1.10.530.10:FF:000059">
    <property type="entry name" value="Uncharacterized protein"/>
    <property type="match status" value="1"/>
</dbReference>
<dbReference type="GO" id="GO:0003796">
    <property type="term" value="F:lysozyme activity"/>
    <property type="evidence" value="ECO:0000318"/>
    <property type="project" value="GO_Central"/>
</dbReference>
<keyword evidence="7" id="KW-0326">Glycosidase</keyword>
<keyword evidence="3" id="KW-0929">Antimicrobial</keyword>
<feature type="chain" id="PRO_5007299777" description="lysozyme" evidence="9">
    <location>
        <begin position="20"/>
        <end position="304"/>
    </location>
</feature>
<evidence type="ECO:0000256" key="6">
    <source>
        <dbReference type="ARBA" id="ARBA00023157"/>
    </source>
</evidence>
<dbReference type="EC" id="3.2.1.17" evidence="2"/>
<keyword evidence="5" id="KW-0378">Hydrolase</keyword>
<evidence type="ECO:0000256" key="7">
    <source>
        <dbReference type="ARBA" id="ARBA00023295"/>
    </source>
</evidence>
<feature type="disulfide bond" evidence="8">
    <location>
        <begin position="171"/>
        <end position="252"/>
    </location>
</feature>
<proteinExistence type="predicted"/>
<reference evidence="10 11" key="2">
    <citation type="journal article" date="2010" name="Nucleic Acids Res.">
        <title>BeetleBase in 2010: revisions to provide comprehensive genomic information for Tribolium castaneum.</title>
        <authorList>
            <person name="Kim H.S."/>
            <person name="Murphy T."/>
            <person name="Xia J."/>
            <person name="Caragea D."/>
            <person name="Park Y."/>
            <person name="Beeman R.W."/>
            <person name="Lorenzen M.D."/>
            <person name="Butcher S."/>
            <person name="Manak J.R."/>
            <person name="Brown S.J."/>
        </authorList>
    </citation>
    <scope>GENOME REANNOTATION</scope>
    <source>
        <strain evidence="10 11">Georgia GA2</strain>
    </source>
</reference>
<sequence>MKTFLLLFGVVSLLGYSTGIENYLGTEIQKCLNCICHARTGCYSRFNCANYSIDFDYWKTAGSPNVEEEDDELEDNERFTKCMKNENCILTTLDKYAENIGHIDCNCDQKFDCRDRLAIHLLGDKCTNPKFMKRYLRRFNNCARKLGVTTMFDEENYDGIKNYMGSDLQSCLNCLCHARTGCFSRFNCASYSISFDYWKTANSPTVDSTDAPEAEASFKKCMKNENCILATLDQYVDSMGHMDCNCDGQFDCKDRFAIHLHGANCTNPKFPDNYVARFNNCAKNLKVKAMVAEEGFEGCIPEVF</sequence>
<keyword evidence="6 8" id="KW-1015">Disulfide bond</keyword>
<protein>
    <recommendedName>
        <fullName evidence="2">lysozyme</fullName>
        <ecNumber evidence="2">3.2.1.17</ecNumber>
    </recommendedName>
</protein>
<dbReference type="InterPro" id="IPR008597">
    <property type="entry name" value="Invert_lysozyme"/>
</dbReference>
<feature type="disulfide bond" evidence="8">
    <location>
        <begin position="221"/>
        <end position="227"/>
    </location>
</feature>
<feature type="signal peptide" evidence="9">
    <location>
        <begin position="1"/>
        <end position="19"/>
    </location>
</feature>
<dbReference type="GO" id="GO:0042742">
    <property type="term" value="P:defense response to bacterium"/>
    <property type="evidence" value="ECO:0007669"/>
    <property type="project" value="UniProtKB-KW"/>
</dbReference>
<accession>A0A139WDV3</accession>
<comment type="catalytic activity">
    <reaction evidence="1">
        <text>Hydrolysis of (1-&gt;4)-beta-linkages between N-acetylmuramic acid and N-acetyl-D-glucosamine residues in a peptidoglycan and between N-acetyl-D-glucosamine residues in chitodextrins.</text>
        <dbReference type="EC" id="3.2.1.17"/>
    </reaction>
</comment>
<dbReference type="PROSITE" id="PS51909">
    <property type="entry name" value="LYSOZYME_I"/>
    <property type="match status" value="2"/>
</dbReference>
<evidence type="ECO:0000313" key="10">
    <source>
        <dbReference type="EMBL" id="KYB26113.1"/>
    </source>
</evidence>
<dbReference type="InParanoid" id="A0A139WDV3"/>
<evidence type="ECO:0000256" key="4">
    <source>
        <dbReference type="ARBA" id="ARBA00022638"/>
    </source>
</evidence>
<dbReference type="Gene3D" id="1.10.530.10">
    <property type="match status" value="2"/>
</dbReference>
<dbReference type="EMBL" id="KQ971357">
    <property type="protein sequence ID" value="KYB26113.1"/>
    <property type="molecule type" value="Genomic_DNA"/>
</dbReference>
<keyword evidence="11" id="KW-1185">Reference proteome</keyword>
<gene>
    <name evidence="10" type="primary">AUGUSTUS-3.0.2_33976</name>
    <name evidence="10" type="ORF">TcasGA2_TC033976</name>
</gene>
<evidence type="ECO:0000256" key="9">
    <source>
        <dbReference type="SAM" id="SignalP"/>
    </source>
</evidence>
<dbReference type="PANTHER" id="PTHR11195">
    <property type="entry name" value="DESTABILASE-RELATED"/>
    <property type="match status" value="1"/>
</dbReference>
<dbReference type="AlphaFoldDB" id="A0A139WDV3"/>
<dbReference type="Pfam" id="PF05497">
    <property type="entry name" value="Destabilase"/>
    <property type="match status" value="2"/>
</dbReference>
<evidence type="ECO:0000256" key="8">
    <source>
        <dbReference type="PIRSR" id="PIRSR608597-3"/>
    </source>
</evidence>
<evidence type="ECO:0000256" key="1">
    <source>
        <dbReference type="ARBA" id="ARBA00000632"/>
    </source>
</evidence>
<name>A0A139WDV3_TRICA</name>
<evidence type="ECO:0000256" key="3">
    <source>
        <dbReference type="ARBA" id="ARBA00022529"/>
    </source>
</evidence>
<evidence type="ECO:0000256" key="5">
    <source>
        <dbReference type="ARBA" id="ARBA00022801"/>
    </source>
</evidence>